<proteinExistence type="predicted"/>
<dbReference type="EMBL" id="LT853692">
    <property type="protein sequence ID" value="SMQ46807.1"/>
    <property type="molecule type" value="Genomic_DNA"/>
</dbReference>
<evidence type="ECO:0000313" key="3">
    <source>
        <dbReference type="Proteomes" id="UP000215127"/>
    </source>
</evidence>
<name>A0A1X7RIH0_ZYMT9</name>
<feature type="region of interest" description="Disordered" evidence="1">
    <location>
        <begin position="128"/>
        <end position="176"/>
    </location>
</feature>
<organism evidence="2 3">
    <name type="scientific">Zymoseptoria tritici (strain ST99CH_3D7)</name>
    <dbReference type="NCBI Taxonomy" id="1276538"/>
    <lineage>
        <taxon>Eukaryota</taxon>
        <taxon>Fungi</taxon>
        <taxon>Dikarya</taxon>
        <taxon>Ascomycota</taxon>
        <taxon>Pezizomycotina</taxon>
        <taxon>Dothideomycetes</taxon>
        <taxon>Dothideomycetidae</taxon>
        <taxon>Mycosphaerellales</taxon>
        <taxon>Mycosphaerellaceae</taxon>
        <taxon>Zymoseptoria</taxon>
    </lineage>
</organism>
<sequence>MLACCHSARAGRNAAVQVVHQLELGVLERIRRRAWASQILITLTQTFQQQGTQVDHTSIDLRKSLQQLEDIRNLGPAHAIDAESFHHNMSGSQEEGRVGSSDYTGSSSNVKDAESVAIEVDEGVKLVSASAESAKANRRRIKAEREEREQRDEAEAQAKAEAEARAKAKADVKSSK</sequence>
<evidence type="ECO:0000256" key="1">
    <source>
        <dbReference type="SAM" id="MobiDB-lite"/>
    </source>
</evidence>
<dbReference type="AlphaFoldDB" id="A0A1X7RIH0"/>
<reference evidence="2 3" key="1">
    <citation type="submission" date="2016-06" db="EMBL/GenBank/DDBJ databases">
        <authorList>
            <person name="Kjaerup R.B."/>
            <person name="Dalgaard T.S."/>
            <person name="Juul-Madsen H.R."/>
        </authorList>
    </citation>
    <scope>NUCLEOTIDE SEQUENCE [LARGE SCALE GENOMIC DNA]</scope>
</reference>
<accession>A0A1X7RIH0</accession>
<feature type="compositionally biased region" description="Polar residues" evidence="1">
    <location>
        <begin position="101"/>
        <end position="110"/>
    </location>
</feature>
<feature type="compositionally biased region" description="Basic and acidic residues" evidence="1">
    <location>
        <begin position="143"/>
        <end position="176"/>
    </location>
</feature>
<dbReference type="Proteomes" id="UP000215127">
    <property type="component" value="Chromosome 1"/>
</dbReference>
<gene>
    <name evidence="2" type="ORF">ZT3D7_G1953</name>
</gene>
<evidence type="ECO:0000313" key="2">
    <source>
        <dbReference type="EMBL" id="SMQ46807.1"/>
    </source>
</evidence>
<feature type="region of interest" description="Disordered" evidence="1">
    <location>
        <begin position="89"/>
        <end position="111"/>
    </location>
</feature>
<protein>
    <submittedName>
        <fullName evidence="2">Uncharacterized protein</fullName>
    </submittedName>
</protein>
<keyword evidence="3" id="KW-1185">Reference proteome</keyword>